<dbReference type="AlphaFoldDB" id="A0A9C6SRN8"/>
<dbReference type="Pfam" id="PF22600">
    <property type="entry name" value="MTPAP-like_central"/>
    <property type="match status" value="1"/>
</dbReference>
<evidence type="ECO:0000259" key="7">
    <source>
        <dbReference type="Pfam" id="PF22600"/>
    </source>
</evidence>
<dbReference type="Proteomes" id="UP000515160">
    <property type="component" value="Chromosome 2L"/>
</dbReference>
<evidence type="ECO:0000256" key="5">
    <source>
        <dbReference type="ARBA" id="ARBA00022723"/>
    </source>
</evidence>
<keyword evidence="5" id="KW-0479">Metal-binding</keyword>
<dbReference type="GO" id="GO:1990817">
    <property type="term" value="F:poly(A) RNA polymerase activity"/>
    <property type="evidence" value="ECO:0007669"/>
    <property type="project" value="UniProtKB-EC"/>
</dbReference>
<accession>A0A9C6SRN8</accession>
<dbReference type="SUPFAM" id="SSF81301">
    <property type="entry name" value="Nucleotidyltransferase"/>
    <property type="match status" value="1"/>
</dbReference>
<dbReference type="PANTHER" id="PTHR23092:SF15">
    <property type="entry name" value="INACTIVE NON-CANONICAL POLY(A) RNA POLYMERASE PROTEIN TRF4-2-RELATED"/>
    <property type="match status" value="1"/>
</dbReference>
<organism evidence="8 9">
    <name type="scientific">Drosophila albomicans</name>
    <name type="common">Fruit fly</name>
    <dbReference type="NCBI Taxonomy" id="7291"/>
    <lineage>
        <taxon>Eukaryota</taxon>
        <taxon>Metazoa</taxon>
        <taxon>Ecdysozoa</taxon>
        <taxon>Arthropoda</taxon>
        <taxon>Hexapoda</taxon>
        <taxon>Insecta</taxon>
        <taxon>Pterygota</taxon>
        <taxon>Neoptera</taxon>
        <taxon>Endopterygota</taxon>
        <taxon>Diptera</taxon>
        <taxon>Brachycera</taxon>
        <taxon>Muscomorpha</taxon>
        <taxon>Ephydroidea</taxon>
        <taxon>Drosophilidae</taxon>
        <taxon>Drosophila</taxon>
    </lineage>
</organism>
<keyword evidence="4" id="KW-0808">Transferase</keyword>
<dbReference type="CDD" id="cd05402">
    <property type="entry name" value="NT_PAP_TUTase"/>
    <property type="match status" value="1"/>
</dbReference>
<protein>
    <recommendedName>
        <fullName evidence="3">polynucleotide adenylyltransferase</fullName>
        <ecNumber evidence="3">2.7.7.19</ecNumber>
    </recommendedName>
</protein>
<dbReference type="GO" id="GO:0043634">
    <property type="term" value="P:polyadenylation-dependent ncRNA catabolic process"/>
    <property type="evidence" value="ECO:0007669"/>
    <property type="project" value="TreeGrafter"/>
</dbReference>
<comment type="cofactor">
    <cofactor evidence="1">
        <name>Mn(2+)</name>
        <dbReference type="ChEBI" id="CHEBI:29035"/>
    </cofactor>
</comment>
<dbReference type="Gene3D" id="3.30.460.10">
    <property type="entry name" value="Beta Polymerase, domain 2"/>
    <property type="match status" value="1"/>
</dbReference>
<dbReference type="InterPro" id="IPR043519">
    <property type="entry name" value="NT_sf"/>
</dbReference>
<dbReference type="EC" id="2.7.7.19" evidence="3"/>
<reference evidence="9" key="1">
    <citation type="submission" date="2025-08" db="UniProtKB">
        <authorList>
            <consortium name="RefSeq"/>
        </authorList>
    </citation>
    <scope>IDENTIFICATION</scope>
    <source>
        <strain evidence="9">15112-1751.03</strain>
        <tissue evidence="9">Whole Adult</tissue>
    </source>
</reference>
<dbReference type="GO" id="GO:0003729">
    <property type="term" value="F:mRNA binding"/>
    <property type="evidence" value="ECO:0007669"/>
    <property type="project" value="TreeGrafter"/>
</dbReference>
<evidence type="ECO:0000256" key="3">
    <source>
        <dbReference type="ARBA" id="ARBA00012388"/>
    </source>
</evidence>
<dbReference type="GeneID" id="117564627"/>
<feature type="domain" description="Poly(A) RNA polymerase mitochondrial-like central palm" evidence="7">
    <location>
        <begin position="2"/>
        <end position="90"/>
    </location>
</feature>
<proteinExistence type="inferred from homology"/>
<dbReference type="RefSeq" id="XP_051858781.1">
    <property type="nucleotide sequence ID" value="XM_052002821.1"/>
</dbReference>
<dbReference type="GO" id="GO:0005730">
    <property type="term" value="C:nucleolus"/>
    <property type="evidence" value="ECO:0007669"/>
    <property type="project" value="TreeGrafter"/>
</dbReference>
<evidence type="ECO:0000313" key="8">
    <source>
        <dbReference type="Proteomes" id="UP000515160"/>
    </source>
</evidence>
<dbReference type="InterPro" id="IPR054708">
    <property type="entry name" value="MTPAP-like_central"/>
</dbReference>
<evidence type="ECO:0000313" key="9">
    <source>
        <dbReference type="RefSeq" id="XP_051858781.1"/>
    </source>
</evidence>
<dbReference type="GO" id="GO:0031499">
    <property type="term" value="C:TRAMP complex"/>
    <property type="evidence" value="ECO:0007669"/>
    <property type="project" value="TreeGrafter"/>
</dbReference>
<comment type="similarity">
    <text evidence="2">Belongs to the DNA polymerase type-B-like family.</text>
</comment>
<dbReference type="PANTHER" id="PTHR23092">
    <property type="entry name" value="POLY(A) RNA POLYMERASE"/>
    <property type="match status" value="1"/>
</dbReference>
<sequence>MVHNLWPMAVVEIFGSFRTGLLLPNSDIDIVIIGLWEKLPLRTLESELIARRFAESRTMHVLDMAQVPIIKFVDCETKIKVDISFNMQVAYIPPS</sequence>
<gene>
    <name evidence="9" type="primary">LOC117564627</name>
</gene>
<dbReference type="GO" id="GO:0046872">
    <property type="term" value="F:metal ion binding"/>
    <property type="evidence" value="ECO:0007669"/>
    <property type="project" value="UniProtKB-KW"/>
</dbReference>
<evidence type="ECO:0000256" key="1">
    <source>
        <dbReference type="ARBA" id="ARBA00001936"/>
    </source>
</evidence>
<dbReference type="FunFam" id="3.30.460.10:FF:000006">
    <property type="entry name" value="non-canonical poly(A) RNA polymerase PAPD5"/>
    <property type="match status" value="1"/>
</dbReference>
<dbReference type="InterPro" id="IPR045862">
    <property type="entry name" value="Trf4-like"/>
</dbReference>
<dbReference type="OrthoDB" id="273917at2759"/>
<evidence type="ECO:0000256" key="4">
    <source>
        <dbReference type="ARBA" id="ARBA00022679"/>
    </source>
</evidence>
<name>A0A9C6SRN8_DROAB</name>
<dbReference type="GO" id="GO:0031123">
    <property type="term" value="P:RNA 3'-end processing"/>
    <property type="evidence" value="ECO:0007669"/>
    <property type="project" value="TreeGrafter"/>
</dbReference>
<evidence type="ECO:0000256" key="6">
    <source>
        <dbReference type="ARBA" id="ARBA00022842"/>
    </source>
</evidence>
<keyword evidence="8" id="KW-1185">Reference proteome</keyword>
<keyword evidence="6" id="KW-0460">Magnesium</keyword>
<evidence type="ECO:0000256" key="2">
    <source>
        <dbReference type="ARBA" id="ARBA00008593"/>
    </source>
</evidence>